<gene>
    <name evidence="2" type="ORF">Psch_02747</name>
</gene>
<dbReference type="EMBL" id="QFGA01000002">
    <property type="protein sequence ID" value="TEB05706.1"/>
    <property type="molecule type" value="Genomic_DNA"/>
</dbReference>
<dbReference type="NCBIfam" id="NF045645">
    <property type="entry name" value="DVU_1557_fam"/>
    <property type="match status" value="1"/>
</dbReference>
<accession>A0A4Y7RAA4</accession>
<sequence>MSAPLEKPALICLKCNVQLELRKAFFTYLGFNFNTELPRCPVCGQMYLSEELVKGKVTEVEMSLEDK</sequence>
<dbReference type="InterPro" id="IPR055902">
    <property type="entry name" value="DUF7479"/>
</dbReference>
<organism evidence="2 3">
    <name type="scientific">Pelotomaculum schinkii</name>
    <dbReference type="NCBI Taxonomy" id="78350"/>
    <lineage>
        <taxon>Bacteria</taxon>
        <taxon>Bacillati</taxon>
        <taxon>Bacillota</taxon>
        <taxon>Clostridia</taxon>
        <taxon>Eubacteriales</taxon>
        <taxon>Desulfotomaculaceae</taxon>
        <taxon>Pelotomaculum</taxon>
    </lineage>
</organism>
<evidence type="ECO:0000259" key="1">
    <source>
        <dbReference type="Pfam" id="PF24292"/>
    </source>
</evidence>
<comment type="caution">
    <text evidence="2">The sequence shown here is derived from an EMBL/GenBank/DDBJ whole genome shotgun (WGS) entry which is preliminary data.</text>
</comment>
<dbReference type="InterPro" id="IPR054656">
    <property type="entry name" value="DVU_1557-like"/>
</dbReference>
<dbReference type="Pfam" id="PF24292">
    <property type="entry name" value="DUF7479"/>
    <property type="match status" value="1"/>
</dbReference>
<feature type="domain" description="DUF7479" evidence="1">
    <location>
        <begin position="10"/>
        <end position="67"/>
    </location>
</feature>
<dbReference type="RefSeq" id="WP_190258458.1">
    <property type="nucleotide sequence ID" value="NZ_QFGA01000002.1"/>
</dbReference>
<dbReference type="AlphaFoldDB" id="A0A4Y7RAA4"/>
<reference evidence="2 3" key="1">
    <citation type="journal article" date="2018" name="Environ. Microbiol.">
        <title>Novel energy conservation strategies and behaviour of Pelotomaculum schinkii driving syntrophic propionate catabolism.</title>
        <authorList>
            <person name="Hidalgo-Ahumada C.A.P."/>
            <person name="Nobu M.K."/>
            <person name="Narihiro T."/>
            <person name="Tamaki H."/>
            <person name="Liu W.T."/>
            <person name="Kamagata Y."/>
            <person name="Stams A.J.M."/>
            <person name="Imachi H."/>
            <person name="Sousa D.Z."/>
        </authorList>
    </citation>
    <scope>NUCLEOTIDE SEQUENCE [LARGE SCALE GENOMIC DNA]</scope>
    <source>
        <strain evidence="2 3">HH</strain>
    </source>
</reference>
<protein>
    <recommendedName>
        <fullName evidence="1">DUF7479 domain-containing protein</fullName>
    </recommendedName>
</protein>
<proteinExistence type="predicted"/>
<evidence type="ECO:0000313" key="3">
    <source>
        <dbReference type="Proteomes" id="UP000298324"/>
    </source>
</evidence>
<keyword evidence="3" id="KW-1185">Reference proteome</keyword>
<evidence type="ECO:0000313" key="2">
    <source>
        <dbReference type="EMBL" id="TEB05706.1"/>
    </source>
</evidence>
<dbReference type="Proteomes" id="UP000298324">
    <property type="component" value="Unassembled WGS sequence"/>
</dbReference>
<name>A0A4Y7RAA4_9FIRM</name>